<feature type="compositionally biased region" description="Basic and acidic residues" evidence="2">
    <location>
        <begin position="1530"/>
        <end position="1541"/>
    </location>
</feature>
<evidence type="ECO:0000313" key="5">
    <source>
        <dbReference type="Proteomes" id="UP001306508"/>
    </source>
</evidence>
<keyword evidence="5" id="KW-1185">Reference proteome</keyword>
<feature type="compositionally biased region" description="Polar residues" evidence="2">
    <location>
        <begin position="594"/>
        <end position="635"/>
    </location>
</feature>
<feature type="domain" description="FH2" evidence="3">
    <location>
        <begin position="1035"/>
        <end position="1458"/>
    </location>
</feature>
<feature type="compositionally biased region" description="Low complexity" evidence="2">
    <location>
        <begin position="57"/>
        <end position="77"/>
    </location>
</feature>
<dbReference type="Gene3D" id="1.20.58.2220">
    <property type="entry name" value="Formin, FH2 domain"/>
    <property type="match status" value="1"/>
</dbReference>
<feature type="compositionally biased region" description="Polar residues" evidence="2">
    <location>
        <begin position="1019"/>
        <end position="1029"/>
    </location>
</feature>
<accession>A0AAN7WKL0</accession>
<dbReference type="SUPFAM" id="SSF101447">
    <property type="entry name" value="Formin homology 2 domain (FH2 domain)"/>
    <property type="match status" value="1"/>
</dbReference>
<dbReference type="GO" id="GO:0043332">
    <property type="term" value="C:mating projection tip"/>
    <property type="evidence" value="ECO:0007669"/>
    <property type="project" value="TreeGrafter"/>
</dbReference>
<evidence type="ECO:0000256" key="2">
    <source>
        <dbReference type="SAM" id="MobiDB-lite"/>
    </source>
</evidence>
<dbReference type="InterPro" id="IPR042201">
    <property type="entry name" value="FH2_Formin_sf"/>
</dbReference>
<dbReference type="GO" id="GO:0005935">
    <property type="term" value="C:cellular bud neck"/>
    <property type="evidence" value="ECO:0007669"/>
    <property type="project" value="TreeGrafter"/>
</dbReference>
<evidence type="ECO:0000256" key="1">
    <source>
        <dbReference type="SAM" id="Coils"/>
    </source>
</evidence>
<gene>
    <name evidence="4" type="ORF">RI543_004657</name>
</gene>
<feature type="compositionally biased region" description="Pro residues" evidence="2">
    <location>
        <begin position="997"/>
        <end position="1006"/>
    </location>
</feature>
<dbReference type="InterPro" id="IPR051661">
    <property type="entry name" value="Actin_filament_regulator"/>
</dbReference>
<feature type="compositionally biased region" description="Pro residues" evidence="2">
    <location>
        <begin position="960"/>
        <end position="970"/>
    </location>
</feature>
<dbReference type="PANTHER" id="PTHR47102">
    <property type="entry name" value="PROTEIN BNI1"/>
    <property type="match status" value="1"/>
</dbReference>
<evidence type="ECO:0000313" key="4">
    <source>
        <dbReference type="EMBL" id="KAK5774123.1"/>
    </source>
</evidence>
<comment type="caution">
    <text evidence="4">The sequence shown here is derived from an EMBL/GenBank/DDBJ whole genome shotgun (WGS) entry which is preliminary data.</text>
</comment>
<keyword evidence="1" id="KW-0175">Coiled coil</keyword>
<dbReference type="GO" id="GO:0051016">
    <property type="term" value="P:barbed-end actin filament capping"/>
    <property type="evidence" value="ECO:0007669"/>
    <property type="project" value="TreeGrafter"/>
</dbReference>
<dbReference type="GO" id="GO:0032153">
    <property type="term" value="C:cell division site"/>
    <property type="evidence" value="ECO:0007669"/>
    <property type="project" value="TreeGrafter"/>
</dbReference>
<feature type="region of interest" description="Disordered" evidence="2">
    <location>
        <begin position="1525"/>
        <end position="1561"/>
    </location>
</feature>
<organism evidence="4 5">
    <name type="scientific">Arxiozyma heterogenica</name>
    <dbReference type="NCBI Taxonomy" id="278026"/>
    <lineage>
        <taxon>Eukaryota</taxon>
        <taxon>Fungi</taxon>
        <taxon>Dikarya</taxon>
        <taxon>Ascomycota</taxon>
        <taxon>Saccharomycotina</taxon>
        <taxon>Saccharomycetes</taxon>
        <taxon>Saccharomycetales</taxon>
        <taxon>Saccharomycetaceae</taxon>
        <taxon>Arxiozyma</taxon>
    </lineage>
</organism>
<feature type="compositionally biased region" description="Polar residues" evidence="2">
    <location>
        <begin position="942"/>
        <end position="956"/>
    </location>
</feature>
<dbReference type="Pfam" id="PF02181">
    <property type="entry name" value="FH2"/>
    <property type="match status" value="1"/>
</dbReference>
<dbReference type="Gene3D" id="6.10.30.50">
    <property type="match status" value="1"/>
</dbReference>
<feature type="compositionally biased region" description="Basic and acidic residues" evidence="2">
    <location>
        <begin position="1549"/>
        <end position="1561"/>
    </location>
</feature>
<feature type="region of interest" description="Disordered" evidence="2">
    <location>
        <begin position="591"/>
        <end position="645"/>
    </location>
</feature>
<feature type="compositionally biased region" description="Low complexity" evidence="2">
    <location>
        <begin position="971"/>
        <end position="985"/>
    </location>
</feature>
<dbReference type="Proteomes" id="UP001306508">
    <property type="component" value="Unassembled WGS sequence"/>
</dbReference>
<dbReference type="PANTHER" id="PTHR47102:SF1">
    <property type="entry name" value="BNI1-RELATED PROTEIN 1"/>
    <property type="match status" value="1"/>
</dbReference>
<name>A0AAN7WKL0_9SACH</name>
<feature type="coiled-coil region" evidence="1">
    <location>
        <begin position="451"/>
        <end position="546"/>
    </location>
</feature>
<feature type="region of interest" description="Disordered" evidence="2">
    <location>
        <begin position="53"/>
        <end position="77"/>
    </location>
</feature>
<proteinExistence type="predicted"/>
<dbReference type="GO" id="GO:0051017">
    <property type="term" value="P:actin filament bundle assembly"/>
    <property type="evidence" value="ECO:0007669"/>
    <property type="project" value="TreeGrafter"/>
</dbReference>
<dbReference type="GO" id="GO:1903475">
    <property type="term" value="P:mitotic actomyosin contractile ring assembly"/>
    <property type="evidence" value="ECO:0007669"/>
    <property type="project" value="TreeGrafter"/>
</dbReference>
<feature type="region of interest" description="Disordered" evidence="2">
    <location>
        <begin position="935"/>
        <end position="1031"/>
    </location>
</feature>
<reference evidence="5" key="1">
    <citation type="submission" date="2023-07" db="EMBL/GenBank/DDBJ databases">
        <title>A draft genome of Kazachstania heterogenica Y-27499.</title>
        <authorList>
            <person name="Donic C."/>
            <person name="Kralova J.S."/>
            <person name="Fidel L."/>
            <person name="Ben-Dor S."/>
            <person name="Jung S."/>
        </authorList>
    </citation>
    <scope>NUCLEOTIDE SEQUENCE [LARGE SCALE GENOMIC DNA]</scope>
    <source>
        <strain evidence="5">Y27499</strain>
    </source>
</reference>
<protein>
    <recommendedName>
        <fullName evidence="3">FH2 domain-containing protein</fullName>
    </recommendedName>
</protein>
<dbReference type="InterPro" id="IPR015425">
    <property type="entry name" value="FH2_Formin"/>
</dbReference>
<dbReference type="PROSITE" id="PS51444">
    <property type="entry name" value="FH2"/>
    <property type="match status" value="1"/>
</dbReference>
<sequence>MNDKKRSTIINEINTVPYTNNTKFKKRLYSFKLRNKSDSNLLKKSNQIEDIKEEKGNSTINNGSIHNNNKDNNSNINEDTSLFSSDTVNGWLCRELEVTTSNWDLFSEDYITSFLHQWERQLRYESNVQYFVQNNQTVLHKFISELIPYLINNMKWEFIVLNCFQSIFKYFLKYPEIMNILLIRDETDSKYPWFQWILSIINRGDNFQSIKLRCHALLLLLQLFDFNFIPRNFNVNEIIWNIIQDDLSLWIQQLNELLVIASSPISINNSINKIVHLGRVNELIPKFILLSLDLFINLINSFHSITTKYIILKQLKINKIHDFFYQLDSLRDALTFDLSQINQKIRYFKDIEKTILLQKNQTVDDSLFNQLSTYNKDLTFLLERTDNTPLQTHLNDIFDHLVKFIDKNPYDESINLFKSINYISNYFNLENNDKPNSNLKIASDKGFKDYIEKLMDNLQSDEIAKRAMEQLRQSKVKIQKLTLKLESLQDLTILQNDNNMVLQELKQANLLLDEKDNDLESLTLQNRRLEDQLRKLNNEIERINTHQRWYTDQVTNNMKNHHSGSYNSNTKSHSTLFETMKNPFNKKRDIQALQRKSSMKSSQRINSLSSILKQSDNRTHTSTSNDNPFPQTPVNSGHHDLNNQIGSARTDSTILNTNIISQPKSFISTPYKTSCLTSVDKIYLDPKNKSSITTIDTRLNLHTKMSRKQDVNQHKDYETQDCISPTLSRSLPRLSLPTLSAALNSLPQSTPSLVNEPTIFGSRFLTSTSSLLSTDSINDLSMGDNTSLEYSRVNSNSVFNNENNMPWTNGSPINETYYLLRNSTYGLVSNNILNNVSPSIKDNTKVQLLNIDNNTKTETSLNSDSSKTHIPTTVLSAPPLPSNLAIFSNTEKSESFVISSTISESPISLPFAPPPPPPPLPKNLSIISLINEDTNEEKTDMSTETPKGKNTINTEIKTLPAPPPSPPPLPLLFAKAVSSSSKNSNTLIKEETSQSIPLPPPPPPLPSSLKKSDMKESSSVKSPTKSQPNPAALSMALIKPISIRLKQIHWDKIENVSGTLWEDFNSRRVISKELQMNGILTEIEEKFRIKENITLKMKGNNNLNNDFNNGKDSNALNNKSTVSYLSRDLQQQFGINLHMFSNLTVDEFVNKVMNCDNAIIKNVSVLEFFSKEELTNIAPSLVRKYEPYMKDEVKEDLPILERADEIFLKLCYRMRSYWGIRSKCLLVLSTYEKDYYDLIYKLQKIDTAISQLKKSEAFKNILYMIMEIGNYMNVKRVEGIKISSLNKLIFIKSSVDNNNSFLHFIESCIRNKYPELMSFLRDLDAVEDMGRTTIDQLELECNEYCAKINSMYYSVTRGKLSNPDDLDPRDQILKKVKYKTNRAKNKSDLLKDRLELTLSDMEELVKYYGEDYKDVEVRNKFFQQFIEFIQLFKKCNKENVEKEEMERLYNERNKSQILIDGEEVEEEKVGEKSTKEGNEISIRKIDILLTKLRDVEKIKNRTSRHDISDIISNNKVSENNKLVTRKKRDEKKLTSKIKQKDANYNGNNNEKHHNGNDADDKKPALLKRAQTMLNNIQNI</sequence>
<evidence type="ECO:0000259" key="3">
    <source>
        <dbReference type="PROSITE" id="PS51444"/>
    </source>
</evidence>
<dbReference type="EMBL" id="JAWIZZ010000056">
    <property type="protein sequence ID" value="KAK5774123.1"/>
    <property type="molecule type" value="Genomic_DNA"/>
</dbReference>
<dbReference type="SMART" id="SM00498">
    <property type="entry name" value="FH2"/>
    <property type="match status" value="1"/>
</dbReference>